<evidence type="ECO:0000256" key="2">
    <source>
        <dbReference type="PROSITE-ProRule" id="PRU00497"/>
    </source>
</evidence>
<dbReference type="PhylomeDB" id="B4J357"/>
<keyword evidence="5" id="KW-1185">Reference proteome</keyword>
<evidence type="ECO:0000313" key="5">
    <source>
        <dbReference type="Proteomes" id="UP000001070"/>
    </source>
</evidence>
<dbReference type="GO" id="GO:0062129">
    <property type="term" value="C:chitin-based extracellular matrix"/>
    <property type="evidence" value="ECO:0007669"/>
    <property type="project" value="TreeGrafter"/>
</dbReference>
<dbReference type="FunCoup" id="B4J357">
    <property type="interactions" value="40"/>
</dbReference>
<evidence type="ECO:0000256" key="3">
    <source>
        <dbReference type="SAM" id="SignalP"/>
    </source>
</evidence>
<dbReference type="AlphaFoldDB" id="B4J357"/>
<gene>
    <name evidence="4" type="primary">Dgri\GH16085</name>
    <name evidence="4" type="ORF">Dgri_GH16085</name>
</gene>
<keyword evidence="3" id="KW-0732">Signal</keyword>
<dbReference type="PANTHER" id="PTHR10380:SF238">
    <property type="entry name" value="CUTICULAR PROTEIN 65EA-RELATED"/>
    <property type="match status" value="1"/>
</dbReference>
<dbReference type="eggNOG" id="ENOG502T6PP">
    <property type="taxonomic scope" value="Eukaryota"/>
</dbReference>
<dbReference type="InterPro" id="IPR031311">
    <property type="entry name" value="CHIT_BIND_RR_consensus"/>
</dbReference>
<protein>
    <submittedName>
        <fullName evidence="4">GH16085</fullName>
    </submittedName>
</protein>
<dbReference type="GO" id="GO:0008010">
    <property type="term" value="F:structural constituent of chitin-based larval cuticle"/>
    <property type="evidence" value="ECO:0007669"/>
    <property type="project" value="TreeGrafter"/>
</dbReference>
<dbReference type="Proteomes" id="UP000001070">
    <property type="component" value="Unassembled WGS sequence"/>
</dbReference>
<dbReference type="Pfam" id="PF00379">
    <property type="entry name" value="Chitin_bind_4"/>
    <property type="match status" value="1"/>
</dbReference>
<dbReference type="HOGENOM" id="CLU_065450_3_1_1"/>
<reference evidence="4 5" key="1">
    <citation type="journal article" date="2007" name="Nature">
        <title>Evolution of genes and genomes on the Drosophila phylogeny.</title>
        <authorList>
            <consortium name="Drosophila 12 Genomes Consortium"/>
            <person name="Clark A.G."/>
            <person name="Eisen M.B."/>
            <person name="Smith D.R."/>
            <person name="Bergman C.M."/>
            <person name="Oliver B."/>
            <person name="Markow T.A."/>
            <person name="Kaufman T.C."/>
            <person name="Kellis M."/>
            <person name="Gelbart W."/>
            <person name="Iyer V.N."/>
            <person name="Pollard D.A."/>
            <person name="Sackton T.B."/>
            <person name="Larracuente A.M."/>
            <person name="Singh N.D."/>
            <person name="Abad J.P."/>
            <person name="Abt D.N."/>
            <person name="Adryan B."/>
            <person name="Aguade M."/>
            <person name="Akashi H."/>
            <person name="Anderson W.W."/>
            <person name="Aquadro C.F."/>
            <person name="Ardell D.H."/>
            <person name="Arguello R."/>
            <person name="Artieri C.G."/>
            <person name="Barbash D.A."/>
            <person name="Barker D."/>
            <person name="Barsanti P."/>
            <person name="Batterham P."/>
            <person name="Batzoglou S."/>
            <person name="Begun D."/>
            <person name="Bhutkar A."/>
            <person name="Blanco E."/>
            <person name="Bosak S.A."/>
            <person name="Bradley R.K."/>
            <person name="Brand A.D."/>
            <person name="Brent M.R."/>
            <person name="Brooks A.N."/>
            <person name="Brown R.H."/>
            <person name="Butlin R.K."/>
            <person name="Caggese C."/>
            <person name="Calvi B.R."/>
            <person name="Bernardo de Carvalho A."/>
            <person name="Caspi A."/>
            <person name="Castrezana S."/>
            <person name="Celniker S.E."/>
            <person name="Chang J.L."/>
            <person name="Chapple C."/>
            <person name="Chatterji S."/>
            <person name="Chinwalla A."/>
            <person name="Civetta A."/>
            <person name="Clifton S.W."/>
            <person name="Comeron J.M."/>
            <person name="Costello J.C."/>
            <person name="Coyne J.A."/>
            <person name="Daub J."/>
            <person name="David R.G."/>
            <person name="Delcher A.L."/>
            <person name="Delehaunty K."/>
            <person name="Do C.B."/>
            <person name="Ebling H."/>
            <person name="Edwards K."/>
            <person name="Eickbush T."/>
            <person name="Evans J.D."/>
            <person name="Filipski A."/>
            <person name="Findeiss S."/>
            <person name="Freyhult E."/>
            <person name="Fulton L."/>
            <person name="Fulton R."/>
            <person name="Garcia A.C."/>
            <person name="Gardiner A."/>
            <person name="Garfield D.A."/>
            <person name="Garvin B.E."/>
            <person name="Gibson G."/>
            <person name="Gilbert D."/>
            <person name="Gnerre S."/>
            <person name="Godfrey J."/>
            <person name="Good R."/>
            <person name="Gotea V."/>
            <person name="Gravely B."/>
            <person name="Greenberg A.J."/>
            <person name="Griffiths-Jones S."/>
            <person name="Gross S."/>
            <person name="Guigo R."/>
            <person name="Gustafson E.A."/>
            <person name="Haerty W."/>
            <person name="Hahn M.W."/>
            <person name="Halligan D.L."/>
            <person name="Halpern A.L."/>
            <person name="Halter G.M."/>
            <person name="Han M.V."/>
            <person name="Heger A."/>
            <person name="Hillier L."/>
            <person name="Hinrichs A.S."/>
            <person name="Holmes I."/>
            <person name="Hoskins R.A."/>
            <person name="Hubisz M.J."/>
            <person name="Hultmark D."/>
            <person name="Huntley M.A."/>
            <person name="Jaffe D.B."/>
            <person name="Jagadeeshan S."/>
            <person name="Jeck W.R."/>
            <person name="Johnson J."/>
            <person name="Jones C.D."/>
            <person name="Jordan W.C."/>
            <person name="Karpen G.H."/>
            <person name="Kataoka E."/>
            <person name="Keightley P.D."/>
            <person name="Kheradpour P."/>
            <person name="Kirkness E.F."/>
            <person name="Koerich L.B."/>
            <person name="Kristiansen K."/>
            <person name="Kudrna D."/>
            <person name="Kulathinal R.J."/>
            <person name="Kumar S."/>
            <person name="Kwok R."/>
            <person name="Lander E."/>
            <person name="Langley C.H."/>
            <person name="Lapoint R."/>
            <person name="Lazzaro B.P."/>
            <person name="Lee S.J."/>
            <person name="Levesque L."/>
            <person name="Li R."/>
            <person name="Lin C.F."/>
            <person name="Lin M.F."/>
            <person name="Lindblad-Toh K."/>
            <person name="Llopart A."/>
            <person name="Long M."/>
            <person name="Low L."/>
            <person name="Lozovsky E."/>
            <person name="Lu J."/>
            <person name="Luo M."/>
            <person name="Machado C.A."/>
            <person name="Makalowski W."/>
            <person name="Marzo M."/>
            <person name="Matsuda M."/>
            <person name="Matzkin L."/>
            <person name="McAllister B."/>
            <person name="McBride C.S."/>
            <person name="McKernan B."/>
            <person name="McKernan K."/>
            <person name="Mendez-Lago M."/>
            <person name="Minx P."/>
            <person name="Mollenhauer M.U."/>
            <person name="Montooth K."/>
            <person name="Mount S.M."/>
            <person name="Mu X."/>
            <person name="Myers E."/>
            <person name="Negre B."/>
            <person name="Newfeld S."/>
            <person name="Nielsen R."/>
            <person name="Noor M.A."/>
            <person name="O'Grady P."/>
            <person name="Pachter L."/>
            <person name="Papaceit M."/>
            <person name="Parisi M.J."/>
            <person name="Parisi M."/>
            <person name="Parts L."/>
            <person name="Pedersen J.S."/>
            <person name="Pesole G."/>
            <person name="Phillippy A.M."/>
            <person name="Ponting C.P."/>
            <person name="Pop M."/>
            <person name="Porcelli D."/>
            <person name="Powell J.R."/>
            <person name="Prohaska S."/>
            <person name="Pruitt K."/>
            <person name="Puig M."/>
            <person name="Quesneville H."/>
            <person name="Ram K.R."/>
            <person name="Rand D."/>
            <person name="Rasmussen M.D."/>
            <person name="Reed L.K."/>
            <person name="Reenan R."/>
            <person name="Reily A."/>
            <person name="Remington K.A."/>
            <person name="Rieger T.T."/>
            <person name="Ritchie M.G."/>
            <person name="Robin C."/>
            <person name="Rogers Y.H."/>
            <person name="Rohde C."/>
            <person name="Rozas J."/>
            <person name="Rubenfield M.J."/>
            <person name="Ruiz A."/>
            <person name="Russo S."/>
            <person name="Salzberg S.L."/>
            <person name="Sanchez-Gracia A."/>
            <person name="Saranga D.J."/>
            <person name="Sato H."/>
            <person name="Schaeffer S.W."/>
            <person name="Schatz M.C."/>
            <person name="Schlenke T."/>
            <person name="Schwartz R."/>
            <person name="Segarra C."/>
            <person name="Singh R.S."/>
            <person name="Sirot L."/>
            <person name="Sirota M."/>
            <person name="Sisneros N.B."/>
            <person name="Smith C.D."/>
            <person name="Smith T.F."/>
            <person name="Spieth J."/>
            <person name="Stage D.E."/>
            <person name="Stark A."/>
            <person name="Stephan W."/>
            <person name="Strausberg R.L."/>
            <person name="Strempel S."/>
            <person name="Sturgill D."/>
            <person name="Sutton G."/>
            <person name="Sutton G.G."/>
            <person name="Tao W."/>
            <person name="Teichmann S."/>
            <person name="Tobari Y.N."/>
            <person name="Tomimura Y."/>
            <person name="Tsolas J.M."/>
            <person name="Valente V.L."/>
            <person name="Venter E."/>
            <person name="Venter J.C."/>
            <person name="Vicario S."/>
            <person name="Vieira F.G."/>
            <person name="Vilella A.J."/>
            <person name="Villasante A."/>
            <person name="Walenz B."/>
            <person name="Wang J."/>
            <person name="Wasserman M."/>
            <person name="Watts T."/>
            <person name="Wilson D."/>
            <person name="Wilson R.K."/>
            <person name="Wing R.A."/>
            <person name="Wolfner M.F."/>
            <person name="Wong A."/>
            <person name="Wong G.K."/>
            <person name="Wu C.I."/>
            <person name="Wu G."/>
            <person name="Yamamoto D."/>
            <person name="Yang H.P."/>
            <person name="Yang S.P."/>
            <person name="Yorke J.A."/>
            <person name="Yoshida K."/>
            <person name="Zdobnov E."/>
            <person name="Zhang P."/>
            <person name="Zhang Y."/>
            <person name="Zimin A.V."/>
            <person name="Baldwin J."/>
            <person name="Abdouelleil A."/>
            <person name="Abdulkadir J."/>
            <person name="Abebe A."/>
            <person name="Abera B."/>
            <person name="Abreu J."/>
            <person name="Acer S.C."/>
            <person name="Aftuck L."/>
            <person name="Alexander A."/>
            <person name="An P."/>
            <person name="Anderson E."/>
            <person name="Anderson S."/>
            <person name="Arachi H."/>
            <person name="Azer M."/>
            <person name="Bachantsang P."/>
            <person name="Barry A."/>
            <person name="Bayul T."/>
            <person name="Berlin A."/>
            <person name="Bessette D."/>
            <person name="Bloom T."/>
            <person name="Blye J."/>
            <person name="Boguslavskiy L."/>
            <person name="Bonnet C."/>
            <person name="Boukhgalter B."/>
            <person name="Bourzgui I."/>
            <person name="Brown A."/>
            <person name="Cahill P."/>
            <person name="Channer S."/>
            <person name="Cheshatsang Y."/>
            <person name="Chuda L."/>
            <person name="Citroen M."/>
            <person name="Collymore A."/>
            <person name="Cooke P."/>
            <person name="Costello M."/>
            <person name="D'Aco K."/>
            <person name="Daza R."/>
            <person name="De Haan G."/>
            <person name="DeGray S."/>
            <person name="DeMaso C."/>
            <person name="Dhargay N."/>
            <person name="Dooley K."/>
            <person name="Dooley E."/>
            <person name="Doricent M."/>
            <person name="Dorje P."/>
            <person name="Dorjee K."/>
            <person name="Dupes A."/>
            <person name="Elong R."/>
            <person name="Falk J."/>
            <person name="Farina A."/>
            <person name="Faro S."/>
            <person name="Ferguson D."/>
            <person name="Fisher S."/>
            <person name="Foley C.D."/>
            <person name="Franke A."/>
            <person name="Friedrich D."/>
            <person name="Gadbois L."/>
            <person name="Gearin G."/>
            <person name="Gearin C.R."/>
            <person name="Giannoukos G."/>
            <person name="Goode T."/>
            <person name="Graham J."/>
            <person name="Grandbois E."/>
            <person name="Grewal S."/>
            <person name="Gyaltsen K."/>
            <person name="Hafez N."/>
            <person name="Hagos B."/>
            <person name="Hall J."/>
            <person name="Henson C."/>
            <person name="Hollinger A."/>
            <person name="Honan T."/>
            <person name="Huard M.D."/>
            <person name="Hughes L."/>
            <person name="Hurhula B."/>
            <person name="Husby M.E."/>
            <person name="Kamat A."/>
            <person name="Kanga B."/>
            <person name="Kashin S."/>
            <person name="Khazanovich D."/>
            <person name="Kisner P."/>
            <person name="Lance K."/>
            <person name="Lara M."/>
            <person name="Lee W."/>
            <person name="Lennon N."/>
            <person name="Letendre F."/>
            <person name="LeVine R."/>
            <person name="Lipovsky A."/>
            <person name="Liu X."/>
            <person name="Liu J."/>
            <person name="Liu S."/>
            <person name="Lokyitsang T."/>
            <person name="Lokyitsang Y."/>
            <person name="Lubonja R."/>
            <person name="Lui A."/>
            <person name="MacDonald P."/>
            <person name="Magnisalis V."/>
            <person name="Maru K."/>
            <person name="Matthews C."/>
            <person name="McCusker W."/>
            <person name="McDonough S."/>
            <person name="Mehta T."/>
            <person name="Meldrim J."/>
            <person name="Meneus L."/>
            <person name="Mihai O."/>
            <person name="Mihalev A."/>
            <person name="Mihova T."/>
            <person name="Mittelman R."/>
            <person name="Mlenga V."/>
            <person name="Montmayeur A."/>
            <person name="Mulrain L."/>
            <person name="Navidi A."/>
            <person name="Naylor J."/>
            <person name="Negash T."/>
            <person name="Nguyen T."/>
            <person name="Nguyen N."/>
            <person name="Nicol R."/>
            <person name="Norbu C."/>
            <person name="Norbu N."/>
            <person name="Novod N."/>
            <person name="O'Neill B."/>
            <person name="Osman S."/>
            <person name="Markiewicz E."/>
            <person name="Oyono O.L."/>
            <person name="Patti C."/>
            <person name="Phunkhang P."/>
            <person name="Pierre F."/>
            <person name="Priest M."/>
            <person name="Raghuraman S."/>
            <person name="Rege F."/>
            <person name="Reyes R."/>
            <person name="Rise C."/>
            <person name="Rogov P."/>
            <person name="Ross K."/>
            <person name="Ryan E."/>
            <person name="Settipalli S."/>
            <person name="Shea T."/>
            <person name="Sherpa N."/>
            <person name="Shi L."/>
            <person name="Shih D."/>
            <person name="Sparrow T."/>
            <person name="Spaulding J."/>
            <person name="Stalker J."/>
            <person name="Stange-Thomann N."/>
            <person name="Stavropoulos S."/>
            <person name="Stone C."/>
            <person name="Strader C."/>
            <person name="Tesfaye S."/>
            <person name="Thomson T."/>
            <person name="Thoulutsang Y."/>
            <person name="Thoulutsang D."/>
            <person name="Topham K."/>
            <person name="Topping I."/>
            <person name="Tsamla T."/>
            <person name="Vassiliev H."/>
            <person name="Vo A."/>
            <person name="Wangchuk T."/>
            <person name="Wangdi T."/>
            <person name="Weiand M."/>
            <person name="Wilkinson J."/>
            <person name="Wilson A."/>
            <person name="Yadav S."/>
            <person name="Young G."/>
            <person name="Yu Q."/>
            <person name="Zembek L."/>
            <person name="Zhong D."/>
            <person name="Zimmer A."/>
            <person name="Zwirko Z."/>
            <person name="Jaffe D.B."/>
            <person name="Alvarez P."/>
            <person name="Brockman W."/>
            <person name="Butler J."/>
            <person name="Chin C."/>
            <person name="Gnerre S."/>
            <person name="Grabherr M."/>
            <person name="Kleber M."/>
            <person name="Mauceli E."/>
            <person name="MacCallum I."/>
        </authorList>
    </citation>
    <scope>NUCLEOTIDE SEQUENCE [LARGE SCALE GENOMIC DNA]</scope>
    <source>
        <strain evidence="5">Tucson 15287-2541.00</strain>
    </source>
</reference>
<dbReference type="InterPro" id="IPR000618">
    <property type="entry name" value="Insect_cuticle"/>
</dbReference>
<dbReference type="InterPro" id="IPR050468">
    <property type="entry name" value="Cuticle_Struct_Prot"/>
</dbReference>
<dbReference type="OrthoDB" id="6493579at2759"/>
<dbReference type="PANTHER" id="PTHR10380">
    <property type="entry name" value="CUTICLE PROTEIN"/>
    <property type="match status" value="1"/>
</dbReference>
<evidence type="ECO:0000313" key="4">
    <source>
        <dbReference type="EMBL" id="EDV96128.1"/>
    </source>
</evidence>
<accession>B4J357</accession>
<dbReference type="InParanoid" id="B4J357"/>
<dbReference type="OMA" id="YDIEQAS"/>
<dbReference type="STRING" id="7222.B4J357"/>
<dbReference type="KEGG" id="dgr:6557420"/>
<proteinExistence type="predicted"/>
<name>B4J357_DROGR</name>
<dbReference type="PRINTS" id="PR00947">
    <property type="entry name" value="CUTICLE"/>
</dbReference>
<evidence type="ECO:0000256" key="1">
    <source>
        <dbReference type="ARBA" id="ARBA00022460"/>
    </source>
</evidence>
<keyword evidence="1 2" id="KW-0193">Cuticle</keyword>
<sequence length="131" mass="14318">MYKIFLLAALLACAAAAPRTEADASIQVTRLESNADPDGNYSYNIEKTDGSAVSETGQAGHSAVGSFSYTSPEGVPVHVSYVADENGFQPQSDLLPVAPPIPFEIQRALEYIEKNPTPEEQEDRLRRQQQY</sequence>
<dbReference type="PROSITE" id="PS51155">
    <property type="entry name" value="CHIT_BIND_RR_2"/>
    <property type="match status" value="1"/>
</dbReference>
<feature type="signal peptide" evidence="3">
    <location>
        <begin position="1"/>
        <end position="16"/>
    </location>
</feature>
<organism evidence="5">
    <name type="scientific">Drosophila grimshawi</name>
    <name type="common">Hawaiian fruit fly</name>
    <name type="synonym">Idiomyia grimshawi</name>
    <dbReference type="NCBI Taxonomy" id="7222"/>
    <lineage>
        <taxon>Eukaryota</taxon>
        <taxon>Metazoa</taxon>
        <taxon>Ecdysozoa</taxon>
        <taxon>Arthropoda</taxon>
        <taxon>Hexapoda</taxon>
        <taxon>Insecta</taxon>
        <taxon>Pterygota</taxon>
        <taxon>Neoptera</taxon>
        <taxon>Endopterygota</taxon>
        <taxon>Diptera</taxon>
        <taxon>Brachycera</taxon>
        <taxon>Muscomorpha</taxon>
        <taxon>Ephydroidea</taxon>
        <taxon>Drosophilidae</taxon>
        <taxon>Drosophila</taxon>
        <taxon>Hawaiian Drosophila</taxon>
    </lineage>
</organism>
<dbReference type="EMBL" id="CH916366">
    <property type="protein sequence ID" value="EDV96128.1"/>
    <property type="molecule type" value="Genomic_DNA"/>
</dbReference>
<feature type="chain" id="PRO_5002808246" evidence="3">
    <location>
        <begin position="17"/>
        <end position="131"/>
    </location>
</feature>
<dbReference type="PROSITE" id="PS00233">
    <property type="entry name" value="CHIT_BIND_RR_1"/>
    <property type="match status" value="1"/>
</dbReference>